<dbReference type="EMBL" id="WMIG01000002">
    <property type="protein sequence ID" value="MTH58930.1"/>
    <property type="molecule type" value="Genomic_DNA"/>
</dbReference>
<keyword evidence="3" id="KW-1185">Reference proteome</keyword>
<dbReference type="Pfam" id="PF14023">
    <property type="entry name" value="Bestrophin-like"/>
    <property type="match status" value="1"/>
</dbReference>
<name>A0A844HGK0_9RHOB</name>
<evidence type="ECO:0000256" key="1">
    <source>
        <dbReference type="SAM" id="Phobius"/>
    </source>
</evidence>
<accession>A0A844HGK0</accession>
<protein>
    <recommendedName>
        <fullName evidence="4">DUF4239 domain-containing protein</fullName>
    </recommendedName>
</protein>
<keyword evidence="1" id="KW-0812">Transmembrane</keyword>
<keyword evidence="1" id="KW-0472">Membrane</keyword>
<feature type="transmembrane region" description="Helical" evidence="1">
    <location>
        <begin position="183"/>
        <end position="204"/>
    </location>
</feature>
<dbReference type="OrthoDB" id="8016862at2"/>
<reference evidence="2 3" key="1">
    <citation type="submission" date="2019-11" db="EMBL/GenBank/DDBJ databases">
        <authorList>
            <person name="Dong K."/>
        </authorList>
    </citation>
    <scope>NUCLEOTIDE SEQUENCE [LARGE SCALE GENOMIC DNA]</scope>
    <source>
        <strain evidence="2 3">NBRC 112902</strain>
    </source>
</reference>
<dbReference type="AlphaFoldDB" id="A0A844HGK0"/>
<organism evidence="2 3">
    <name type="scientific">Paracoccus litorisediminis</name>
    <dbReference type="NCBI Taxonomy" id="2006130"/>
    <lineage>
        <taxon>Bacteria</taxon>
        <taxon>Pseudomonadati</taxon>
        <taxon>Pseudomonadota</taxon>
        <taxon>Alphaproteobacteria</taxon>
        <taxon>Rhodobacterales</taxon>
        <taxon>Paracoccaceae</taxon>
        <taxon>Paracoccus</taxon>
    </lineage>
</organism>
<proteinExistence type="predicted"/>
<evidence type="ECO:0000313" key="2">
    <source>
        <dbReference type="EMBL" id="MTH58930.1"/>
    </source>
</evidence>
<keyword evidence="1" id="KW-1133">Transmembrane helix</keyword>
<feature type="transmembrane region" description="Helical" evidence="1">
    <location>
        <begin position="7"/>
        <end position="28"/>
    </location>
</feature>
<feature type="transmembrane region" description="Helical" evidence="1">
    <location>
        <begin position="210"/>
        <end position="231"/>
    </location>
</feature>
<sequence>MLVTWQGIVYGVAFIGGTVAISLITYALTRHLLAPGEAPHHREMAGSIVVRLGALQGLILALVFAQEMESYQRLEGVLSSEASAVADIYNDAIRYESPTAEPVRAAMLRYLDVVTTQEWNEDGPGGQLLPEGWNAWDAAYREVLDLIPQTPRQAALHNNMLARIHDIADARDQRDRSWTLPTFAIFWFAAVSGMILISAGYYIFPPERQIIVLLSIFSAYTGIVLYMIFAFSNPYSPPAAMQPEALEELLSDLRAGG</sequence>
<evidence type="ECO:0000313" key="3">
    <source>
        <dbReference type="Proteomes" id="UP000449846"/>
    </source>
</evidence>
<comment type="caution">
    <text evidence="2">The sequence shown here is derived from an EMBL/GenBank/DDBJ whole genome shotgun (WGS) entry which is preliminary data.</text>
</comment>
<dbReference type="Proteomes" id="UP000449846">
    <property type="component" value="Unassembled WGS sequence"/>
</dbReference>
<dbReference type="InterPro" id="IPR025333">
    <property type="entry name" value="DUF4239"/>
</dbReference>
<feature type="transmembrane region" description="Helical" evidence="1">
    <location>
        <begin position="48"/>
        <end position="65"/>
    </location>
</feature>
<evidence type="ECO:0008006" key="4">
    <source>
        <dbReference type="Google" id="ProtNLM"/>
    </source>
</evidence>
<gene>
    <name evidence="2" type="ORF">GL300_06850</name>
</gene>
<dbReference type="RefSeq" id="WP_155038865.1">
    <property type="nucleotide sequence ID" value="NZ_JBHGCD010000002.1"/>
</dbReference>